<feature type="domain" description="ABC3 transporter permease C-terminal" evidence="8">
    <location>
        <begin position="261"/>
        <end position="384"/>
    </location>
</feature>
<evidence type="ECO:0000256" key="3">
    <source>
        <dbReference type="ARBA" id="ARBA00022692"/>
    </source>
</evidence>
<dbReference type="Pfam" id="PF02687">
    <property type="entry name" value="FtsX"/>
    <property type="match status" value="2"/>
</dbReference>
<sequence length="821" mass="91695">MKTVTRTAFSNIRANKSRNILTGIAIFLTTLLLFVIPGVGFGVVNLEFAAVNQVYPTFHGLYRDVSPQTAQNLKASDRLESMGLRCDPAVMVNETYTISMVYLDETCAELNKSELAEGHFPQKENEIVVSEGLLKAMGLEGRIGDTIRVPYQPITNEGLDYSREKDFVICGMTADSQINEDKKLYSAFVSEEFVKQDFPVTDISYRVYFRLPTVSSATTDDMEEEMKDIAAAFEIPEDSLVVNTEYLAANYVDPSTIPMIIMIMLIVVLAGVITIYSIYYVSMIHKVQEYGRLKAIGATKHQIRQIVLREGFFTAAFAIPAGLLAGTATLEGVFPLMYKIINADKKEDMVITAISEIVKNHKVQYLHAWLYFLAAGVALMTVYLSLLKPMKIAARISPIEALRYNGEGRKGKGTRKGYEYLNLFRLTCSNLSRNKKRTVITIVSMAITGVFFVTVSAGLSCAAPRESAASSIDGQYYLSVITESGNKEHPELEWSQVQQNNPLTPEFIRGIESLDGVEKTEVKPCIPLKNKKFEEQLSLVGYSENYAEILEKGIVEGKVTYEELQKGNKVILSKTALHWYPELKVGDKITFQYSDGNVEKEKSLEIAAIGNYSEGIVNYSTFLTAKSAVNAMSQYNVNDALSIFADKDYDAELEKALVAACEKAGGIELADSWQKGYEEYKTSMSFMYLSCYVFLGILGVICMMNMMNTMINSIHVRKKELGMMQAIGLSDKQLVKMLNLEGLFYTMGTLLCSVSLGSFTGYLFFLYAKENHIMGIQYFHYPTQAILGLIIVMILLQVILSTAIGKSLKKESLMERIRFSE</sequence>
<keyword evidence="10" id="KW-1185">Reference proteome</keyword>
<feature type="transmembrane region" description="Helical" evidence="7">
    <location>
        <begin position="368"/>
        <end position="387"/>
    </location>
</feature>
<dbReference type="PANTHER" id="PTHR30572">
    <property type="entry name" value="MEMBRANE COMPONENT OF TRANSPORTER-RELATED"/>
    <property type="match status" value="1"/>
</dbReference>
<evidence type="ECO:0000259" key="8">
    <source>
        <dbReference type="Pfam" id="PF02687"/>
    </source>
</evidence>
<dbReference type="InterPro" id="IPR050250">
    <property type="entry name" value="Macrolide_Exporter_MacB"/>
</dbReference>
<reference evidence="9 10" key="1">
    <citation type="journal article" date="2020" name="Cell Host Microbe">
        <title>Functional and Genomic Variation between Human-Derived Isolates of Lachnospiraceae Reveals Inter- and Intra-Species Diversity.</title>
        <authorList>
            <person name="Sorbara M.T."/>
            <person name="Littmann E.R."/>
            <person name="Fontana E."/>
            <person name="Moody T.U."/>
            <person name="Kohout C.E."/>
            <person name="Gjonbalaj M."/>
            <person name="Eaton V."/>
            <person name="Seok R."/>
            <person name="Leiner I.M."/>
            <person name="Pamer E.G."/>
        </authorList>
    </citation>
    <scope>NUCLEOTIDE SEQUENCE [LARGE SCALE GENOMIC DNA]</scope>
    <source>
        <strain evidence="9 10">MSK.15.26</strain>
    </source>
</reference>
<dbReference type="PANTHER" id="PTHR30572:SF4">
    <property type="entry name" value="ABC TRANSPORTER PERMEASE YTRF"/>
    <property type="match status" value="1"/>
</dbReference>
<evidence type="ECO:0000256" key="7">
    <source>
        <dbReference type="SAM" id="Phobius"/>
    </source>
</evidence>
<feature type="transmembrane region" description="Helical" evidence="7">
    <location>
        <begin position="259"/>
        <end position="282"/>
    </location>
</feature>
<gene>
    <name evidence="9" type="ORF">G5A70_11200</name>
</gene>
<feature type="transmembrane region" description="Helical" evidence="7">
    <location>
        <begin position="785"/>
        <end position="808"/>
    </location>
</feature>
<feature type="transmembrane region" description="Helical" evidence="7">
    <location>
        <begin position="20"/>
        <end position="44"/>
    </location>
</feature>
<dbReference type="InterPro" id="IPR003838">
    <property type="entry name" value="ABC3_permease_C"/>
</dbReference>
<keyword evidence="4 7" id="KW-1133">Transmembrane helix</keyword>
<dbReference type="EMBL" id="JAAITA010000015">
    <property type="protein sequence ID" value="NSJ86726.1"/>
    <property type="molecule type" value="Genomic_DNA"/>
</dbReference>
<comment type="caution">
    <text evidence="9">The sequence shown here is derived from an EMBL/GenBank/DDBJ whole genome shotgun (WGS) entry which is preliminary data.</text>
</comment>
<evidence type="ECO:0000256" key="2">
    <source>
        <dbReference type="ARBA" id="ARBA00022475"/>
    </source>
</evidence>
<organism evidence="9 10">
    <name type="scientific">Blautia hansenii</name>
    <name type="common">Ruminococcus hansenii</name>
    <dbReference type="NCBI Taxonomy" id="1322"/>
    <lineage>
        <taxon>Bacteria</taxon>
        <taxon>Bacillati</taxon>
        <taxon>Bacillota</taxon>
        <taxon>Clostridia</taxon>
        <taxon>Lachnospirales</taxon>
        <taxon>Lachnospiraceae</taxon>
        <taxon>Blautia</taxon>
    </lineage>
</organism>
<proteinExistence type="inferred from homology"/>
<feature type="transmembrane region" description="Helical" evidence="7">
    <location>
        <begin position="311"/>
        <end position="330"/>
    </location>
</feature>
<protein>
    <submittedName>
        <fullName evidence="9">ABC transporter permease</fullName>
    </submittedName>
</protein>
<evidence type="ECO:0000256" key="4">
    <source>
        <dbReference type="ARBA" id="ARBA00022989"/>
    </source>
</evidence>
<feature type="domain" description="ABC3 transporter permease C-terminal" evidence="8">
    <location>
        <begin position="693"/>
        <end position="808"/>
    </location>
</feature>
<keyword evidence="3 7" id="KW-0812">Transmembrane</keyword>
<name>A0ABX2I8G8_BLAHA</name>
<feature type="transmembrane region" description="Helical" evidence="7">
    <location>
        <begin position="686"/>
        <end position="707"/>
    </location>
</feature>
<dbReference type="RefSeq" id="WP_173749728.1">
    <property type="nucleotide sequence ID" value="NZ_JAAITA010000015.1"/>
</dbReference>
<evidence type="ECO:0000256" key="1">
    <source>
        <dbReference type="ARBA" id="ARBA00004651"/>
    </source>
</evidence>
<evidence type="ECO:0000313" key="10">
    <source>
        <dbReference type="Proteomes" id="UP000822142"/>
    </source>
</evidence>
<accession>A0ABX2I8G8</accession>
<comment type="subcellular location">
    <subcellularLocation>
        <location evidence="1">Cell membrane</location>
        <topology evidence="1">Multi-pass membrane protein</topology>
    </subcellularLocation>
</comment>
<feature type="transmembrane region" description="Helical" evidence="7">
    <location>
        <begin position="742"/>
        <end position="765"/>
    </location>
</feature>
<evidence type="ECO:0000256" key="5">
    <source>
        <dbReference type="ARBA" id="ARBA00023136"/>
    </source>
</evidence>
<evidence type="ECO:0000256" key="6">
    <source>
        <dbReference type="ARBA" id="ARBA00038076"/>
    </source>
</evidence>
<comment type="similarity">
    <text evidence="6">Belongs to the ABC-4 integral membrane protein family.</text>
</comment>
<dbReference type="Proteomes" id="UP000822142">
    <property type="component" value="Unassembled WGS sequence"/>
</dbReference>
<keyword evidence="2" id="KW-1003">Cell membrane</keyword>
<keyword evidence="5 7" id="KW-0472">Membrane</keyword>
<evidence type="ECO:0000313" key="9">
    <source>
        <dbReference type="EMBL" id="NSJ86726.1"/>
    </source>
</evidence>